<dbReference type="InterPro" id="IPR001870">
    <property type="entry name" value="B30.2/SPRY"/>
</dbReference>
<dbReference type="OrthoDB" id="6105938at2759"/>
<evidence type="ECO:0000256" key="7">
    <source>
        <dbReference type="PROSITE-ProRule" id="PRU00024"/>
    </source>
</evidence>
<dbReference type="OMA" id="HGKFTAF"/>
<dbReference type="Gene3D" id="3.30.40.10">
    <property type="entry name" value="Zinc/RING finger domain, C3HC4 (zinc finger)"/>
    <property type="match status" value="1"/>
</dbReference>
<accession>A0A665VI80</accession>
<evidence type="ECO:0000259" key="10">
    <source>
        <dbReference type="PROSITE" id="PS50188"/>
    </source>
</evidence>
<dbReference type="SUPFAM" id="SSF49899">
    <property type="entry name" value="Concanavalin A-like lectins/glucanases"/>
    <property type="match status" value="1"/>
</dbReference>
<dbReference type="InterPro" id="IPR043136">
    <property type="entry name" value="B30.2/SPRY_sf"/>
</dbReference>
<dbReference type="GO" id="GO:0008270">
    <property type="term" value="F:zinc ion binding"/>
    <property type="evidence" value="ECO:0007669"/>
    <property type="project" value="UniProtKB-KW"/>
</dbReference>
<dbReference type="PROSITE" id="PS00518">
    <property type="entry name" value="ZF_RING_1"/>
    <property type="match status" value="1"/>
</dbReference>
<dbReference type="GeneID" id="115061996"/>
<dbReference type="InterPro" id="IPR013320">
    <property type="entry name" value="ConA-like_dom_sf"/>
</dbReference>
<comment type="subcellular location">
    <subcellularLocation>
        <location evidence="1">Cytoplasm</location>
    </subcellularLocation>
</comment>
<dbReference type="InterPro" id="IPR003879">
    <property type="entry name" value="Butyrophylin_SPRY"/>
</dbReference>
<evidence type="ECO:0000256" key="6">
    <source>
        <dbReference type="ARBA" id="ARBA00022833"/>
    </source>
</evidence>
<dbReference type="SUPFAM" id="SSF57845">
    <property type="entry name" value="B-box zinc-binding domain"/>
    <property type="match status" value="1"/>
</dbReference>
<dbReference type="GO" id="GO:0005737">
    <property type="term" value="C:cytoplasm"/>
    <property type="evidence" value="ECO:0007669"/>
    <property type="project" value="UniProtKB-SubCell"/>
</dbReference>
<organism evidence="11 12">
    <name type="scientific">Echeneis naucrates</name>
    <name type="common">Live sharksucker</name>
    <dbReference type="NCBI Taxonomy" id="173247"/>
    <lineage>
        <taxon>Eukaryota</taxon>
        <taxon>Metazoa</taxon>
        <taxon>Chordata</taxon>
        <taxon>Craniata</taxon>
        <taxon>Vertebrata</taxon>
        <taxon>Euteleostomi</taxon>
        <taxon>Actinopterygii</taxon>
        <taxon>Neopterygii</taxon>
        <taxon>Teleostei</taxon>
        <taxon>Neoteleostei</taxon>
        <taxon>Acanthomorphata</taxon>
        <taxon>Carangaria</taxon>
        <taxon>Carangiformes</taxon>
        <taxon>Echeneidae</taxon>
        <taxon>Echeneis</taxon>
    </lineage>
</organism>
<evidence type="ECO:0000259" key="9">
    <source>
        <dbReference type="PROSITE" id="PS50119"/>
    </source>
</evidence>
<feature type="domain" description="B30.2/SPRY" evidence="10">
    <location>
        <begin position="269"/>
        <end position="455"/>
    </location>
</feature>
<dbReference type="Proteomes" id="UP000472264">
    <property type="component" value="Chromosome 21"/>
</dbReference>
<feature type="domain" description="RING-type" evidence="8">
    <location>
        <begin position="14"/>
        <end position="54"/>
    </location>
</feature>
<evidence type="ECO:0000256" key="1">
    <source>
        <dbReference type="ARBA" id="ARBA00004496"/>
    </source>
</evidence>
<reference evidence="11" key="3">
    <citation type="submission" date="2025-09" db="UniProtKB">
        <authorList>
            <consortium name="Ensembl"/>
        </authorList>
    </citation>
    <scope>IDENTIFICATION</scope>
</reference>
<evidence type="ECO:0000313" key="11">
    <source>
        <dbReference type="Ensembl" id="ENSENLP00000030947.1"/>
    </source>
</evidence>
<dbReference type="AlphaFoldDB" id="A0A665VI80"/>
<dbReference type="InterPro" id="IPR003877">
    <property type="entry name" value="SPRY_dom"/>
</dbReference>
<dbReference type="PROSITE" id="PS50089">
    <property type="entry name" value="ZF_RING_2"/>
    <property type="match status" value="1"/>
</dbReference>
<dbReference type="PRINTS" id="PR01407">
    <property type="entry name" value="BUTYPHLNCDUF"/>
</dbReference>
<dbReference type="SMART" id="SM00184">
    <property type="entry name" value="RING"/>
    <property type="match status" value="1"/>
</dbReference>
<evidence type="ECO:0000256" key="2">
    <source>
        <dbReference type="ARBA" id="ARBA00008518"/>
    </source>
</evidence>
<sequence length="462" mass="52517">MASGWSVPPSELSCPVCQDTFKDPVLLSCSHSFCGGCVVQWWKAKGARQCPVCKAVNPRTKPPRNLVLKNLCEAFQLEVLSGSVCPLHTERLKLYCLDHQTPVCLVCRDSYEHRNHRFVPANEAALVMRNKLKGCLNPLKEKVKLFQELKAKWERTDEDIKNQSLDTEMKVRQEFRLLHAFLQVEEDERIENLKKEERFKRQAMVDRIESLTRGITSMESTIKSIEEGLADSDASILSKAKNLVKEAHRPLPDDPQQAQGILINVAKHLANISFHVWRKMKEKVSYTPVILDPNTGHEELYLSSQLNSVKCGPKQLLAPTPERMEQHHSVLGSEGFSSGSHSWIVEVGDNQVWALGVIAQDAWRDGNVLSGLWMLRFSHSKFTAFSPSRPASILPLKDRPQRVRVHLDWDRGKLSFSDPETNTVIHTFTHTFTSKLFPYINTWSAIPLKILPLELFITVSQV</sequence>
<dbReference type="SUPFAM" id="SSF57850">
    <property type="entry name" value="RING/U-box"/>
    <property type="match status" value="1"/>
</dbReference>
<keyword evidence="5 7" id="KW-0863">Zinc-finger</keyword>
<dbReference type="Ensembl" id="ENSENLT00000031850.1">
    <property type="protein sequence ID" value="ENSENLP00000030947.1"/>
    <property type="gene ID" value="ENSENLG00000013714.1"/>
</dbReference>
<dbReference type="SMART" id="SM00589">
    <property type="entry name" value="PRY"/>
    <property type="match status" value="1"/>
</dbReference>
<keyword evidence="6" id="KW-0862">Zinc</keyword>
<dbReference type="PROSITE" id="PS50188">
    <property type="entry name" value="B302_SPRY"/>
    <property type="match status" value="1"/>
</dbReference>
<keyword evidence="4" id="KW-0479">Metal-binding</keyword>
<dbReference type="Gene3D" id="2.60.120.920">
    <property type="match status" value="1"/>
</dbReference>
<dbReference type="CDD" id="cd12893">
    <property type="entry name" value="SPRY_PRY_TRIM35"/>
    <property type="match status" value="1"/>
</dbReference>
<dbReference type="InterPro" id="IPR001841">
    <property type="entry name" value="Znf_RING"/>
</dbReference>
<dbReference type="Pfam" id="PF00643">
    <property type="entry name" value="zf-B_box"/>
    <property type="match status" value="1"/>
</dbReference>
<comment type="similarity">
    <text evidence="2">Belongs to the TRIM/RBCC family.</text>
</comment>
<dbReference type="SMART" id="SM00336">
    <property type="entry name" value="BBOX"/>
    <property type="match status" value="1"/>
</dbReference>
<proteinExistence type="inferred from homology"/>
<dbReference type="InterPro" id="IPR013083">
    <property type="entry name" value="Znf_RING/FYVE/PHD"/>
</dbReference>
<dbReference type="Pfam" id="PF13765">
    <property type="entry name" value="PRY"/>
    <property type="match status" value="1"/>
</dbReference>
<evidence type="ECO:0000256" key="5">
    <source>
        <dbReference type="ARBA" id="ARBA00022771"/>
    </source>
</evidence>
<dbReference type="InterPro" id="IPR050143">
    <property type="entry name" value="TRIM/RBCC"/>
</dbReference>
<keyword evidence="3" id="KW-0963">Cytoplasm</keyword>
<dbReference type="Pfam" id="PF00097">
    <property type="entry name" value="zf-C3HC4"/>
    <property type="match status" value="1"/>
</dbReference>
<dbReference type="InParanoid" id="A0A665VI80"/>
<keyword evidence="12" id="KW-1185">Reference proteome</keyword>
<dbReference type="Pfam" id="PF00622">
    <property type="entry name" value="SPRY"/>
    <property type="match status" value="1"/>
</dbReference>
<evidence type="ECO:0000313" key="12">
    <source>
        <dbReference type="Proteomes" id="UP000472264"/>
    </source>
</evidence>
<dbReference type="InterPro" id="IPR018957">
    <property type="entry name" value="Znf_C3HC4_RING-type"/>
</dbReference>
<dbReference type="Gene3D" id="3.30.160.60">
    <property type="entry name" value="Classic Zinc Finger"/>
    <property type="match status" value="1"/>
</dbReference>
<protein>
    <submittedName>
        <fullName evidence="11">Zinc-binding protein A33-like</fullName>
    </submittedName>
</protein>
<dbReference type="RefSeq" id="XP_029386456.1">
    <property type="nucleotide sequence ID" value="XM_029530596.1"/>
</dbReference>
<reference evidence="11" key="1">
    <citation type="submission" date="2021-04" db="EMBL/GenBank/DDBJ databases">
        <authorList>
            <consortium name="Wellcome Sanger Institute Data Sharing"/>
        </authorList>
    </citation>
    <scope>NUCLEOTIDE SEQUENCE [LARGE SCALE GENOMIC DNA]</scope>
</reference>
<evidence type="ECO:0000256" key="4">
    <source>
        <dbReference type="ARBA" id="ARBA00022723"/>
    </source>
</evidence>
<reference evidence="11" key="2">
    <citation type="submission" date="2025-08" db="UniProtKB">
        <authorList>
            <consortium name="Ensembl"/>
        </authorList>
    </citation>
    <scope>IDENTIFICATION</scope>
</reference>
<gene>
    <name evidence="11" type="primary">LOC115061996</name>
</gene>
<dbReference type="InterPro" id="IPR017907">
    <property type="entry name" value="Znf_RING_CS"/>
</dbReference>
<dbReference type="PANTHER" id="PTHR24103">
    <property type="entry name" value="E3 UBIQUITIN-PROTEIN LIGASE TRIM"/>
    <property type="match status" value="1"/>
</dbReference>
<dbReference type="InterPro" id="IPR006574">
    <property type="entry name" value="PRY"/>
</dbReference>
<evidence type="ECO:0000259" key="8">
    <source>
        <dbReference type="PROSITE" id="PS50089"/>
    </source>
</evidence>
<dbReference type="PROSITE" id="PS50119">
    <property type="entry name" value="ZF_BBOX"/>
    <property type="match status" value="1"/>
</dbReference>
<feature type="domain" description="B box-type" evidence="9">
    <location>
        <begin position="80"/>
        <end position="121"/>
    </location>
</feature>
<name>A0A665VI80_ECHNA</name>
<dbReference type="InterPro" id="IPR000315">
    <property type="entry name" value="Znf_B-box"/>
</dbReference>
<evidence type="ECO:0000256" key="3">
    <source>
        <dbReference type="ARBA" id="ARBA00022490"/>
    </source>
</evidence>